<accession>A0A8H4J3J8</accession>
<keyword evidence="1" id="KW-0560">Oxidoreductase</keyword>
<dbReference type="GO" id="GO:0004497">
    <property type="term" value="F:monooxygenase activity"/>
    <property type="evidence" value="ECO:0007669"/>
    <property type="project" value="UniProtKB-KW"/>
</dbReference>
<gene>
    <name evidence="1" type="ORF">GTA08_BOTSDO12992</name>
</gene>
<keyword evidence="2" id="KW-1185">Reference proteome</keyword>
<keyword evidence="1" id="KW-0503">Monooxygenase</keyword>
<comment type="caution">
    <text evidence="1">The sequence shown here is derived from an EMBL/GenBank/DDBJ whole genome shotgun (WGS) entry which is preliminary data.</text>
</comment>
<sequence>MSSTAAEVLGILAKYSTPLPDQAQFGKQATSQIIAHISAHQPIRLVLPAFPLKNPNPTKVLGPARPDLGEELALERLERLCVEIEGVYEHGARLCIVSDGLVYGDLVGVLDRDSFEYGQELRALAAAKGCHHIEFLRVMDMLDPGRGSGGGDLAVDISADAYLSAVPAMRADLERLFLDRAFDVERELETNPDTQLTYSGFAKLVAQDMRWGRHFDHALLDDRHKHDQAVEKVARAMIRRLVAYENLLRDKFADSVRLSIHRSKKGDEKIYIPLLPRENETGMNPWNCCVALLNNGEVTTGYSKDFVETYDLVRRDNRPYFFRDRIYPAVGE</sequence>
<protein>
    <submittedName>
        <fullName evidence="1">Monooxygenase FAD-binding protein</fullName>
    </submittedName>
</protein>
<dbReference type="Proteomes" id="UP000572817">
    <property type="component" value="Unassembled WGS sequence"/>
</dbReference>
<dbReference type="PANTHER" id="PTHR37285:SF5">
    <property type="entry name" value="SPORE WALL MATURATION PROTEIN DIT1"/>
    <property type="match status" value="1"/>
</dbReference>
<dbReference type="AlphaFoldDB" id="A0A8H4J3J8"/>
<dbReference type="OrthoDB" id="429813at2759"/>
<evidence type="ECO:0000313" key="2">
    <source>
        <dbReference type="Proteomes" id="UP000572817"/>
    </source>
</evidence>
<evidence type="ECO:0000313" key="1">
    <source>
        <dbReference type="EMBL" id="KAF4311483.1"/>
    </source>
</evidence>
<name>A0A8H4J3J8_9PEZI</name>
<dbReference type="InterPro" id="IPR007817">
    <property type="entry name" value="Isocyanide_synthase_DIT1"/>
</dbReference>
<proteinExistence type="predicted"/>
<reference evidence="1" key="1">
    <citation type="submission" date="2020-04" db="EMBL/GenBank/DDBJ databases">
        <title>Genome Assembly and Annotation of Botryosphaeria dothidea sdau 11-99, a Latent Pathogen of Apple Fruit Ring Rot in China.</title>
        <authorList>
            <person name="Yu C."/>
            <person name="Diao Y."/>
            <person name="Lu Q."/>
            <person name="Zhao J."/>
            <person name="Cui S."/>
            <person name="Peng C."/>
            <person name="He B."/>
            <person name="Liu H."/>
        </authorList>
    </citation>
    <scope>NUCLEOTIDE SEQUENCE [LARGE SCALE GENOMIC DNA]</scope>
    <source>
        <strain evidence="1">Sdau11-99</strain>
    </source>
</reference>
<organism evidence="1 2">
    <name type="scientific">Botryosphaeria dothidea</name>
    <dbReference type="NCBI Taxonomy" id="55169"/>
    <lineage>
        <taxon>Eukaryota</taxon>
        <taxon>Fungi</taxon>
        <taxon>Dikarya</taxon>
        <taxon>Ascomycota</taxon>
        <taxon>Pezizomycotina</taxon>
        <taxon>Dothideomycetes</taxon>
        <taxon>Dothideomycetes incertae sedis</taxon>
        <taxon>Botryosphaeriales</taxon>
        <taxon>Botryosphaeriaceae</taxon>
        <taxon>Botryosphaeria</taxon>
    </lineage>
</organism>
<dbReference type="EMBL" id="WWBZ02000009">
    <property type="protein sequence ID" value="KAF4311483.1"/>
    <property type="molecule type" value="Genomic_DNA"/>
</dbReference>
<dbReference type="Pfam" id="PF05141">
    <property type="entry name" value="DIT1_PvcA"/>
    <property type="match status" value="1"/>
</dbReference>
<dbReference type="PANTHER" id="PTHR37285">
    <property type="entry name" value="SPORE WALL MATURATION PROTEIN DIT1"/>
    <property type="match status" value="1"/>
</dbReference>